<feature type="transmembrane region" description="Helical" evidence="11">
    <location>
        <begin position="419"/>
        <end position="438"/>
    </location>
</feature>
<evidence type="ECO:0000313" key="13">
    <source>
        <dbReference type="EMBL" id="PVG80636.1"/>
    </source>
</evidence>
<keyword evidence="5 11" id="KW-0812">Transmembrane</keyword>
<gene>
    <name evidence="13" type="ORF">DDE18_22080</name>
</gene>
<dbReference type="PANTHER" id="PTHR43045">
    <property type="entry name" value="SHIKIMATE TRANSPORTER"/>
    <property type="match status" value="1"/>
</dbReference>
<name>A0A2T8F4J9_9ACTN</name>
<dbReference type="CDD" id="cd17369">
    <property type="entry name" value="MFS_ShiA_like"/>
    <property type="match status" value="1"/>
</dbReference>
<evidence type="ECO:0000256" key="6">
    <source>
        <dbReference type="ARBA" id="ARBA00022847"/>
    </source>
</evidence>
<feature type="transmembrane region" description="Helical" evidence="11">
    <location>
        <begin position="258"/>
        <end position="280"/>
    </location>
</feature>
<sequence length="451" mass="47653">MTMTQDAQPGPTEVADQRPDRGTLARVAGAVLLGSALEWYDYFLYGTAAALVFGQVFFPNHDPSVSLLLSLATFGAGFVARPVGAMVFGHVGDKHGRRPALVATLLLMGLATTAMALIPSHAAIGVAAPVLLVITRLLQGMGSGAEYSGASVFAVEYAPDNRRGLYGSLSAAGVYLGLVLSSGAVLLMTAVTNDEQFASWGWRIPFLASLILVGLGLWIRLRLDETPEFEREIESEGEEQAEDRAPLRTLFRTQWKSMVLVMGLVAAPLSLSHLYQVFALSWLDRSGYSPSVGTFGLVLAGVTVMVTAPLAGLASDRFGRRPVLMFGALWAAGFAFPFFWLVAAGNPALAMVALALAQGGSVGIAFGVQGVLLAELFSTESRYSGAAVSRELAAIVFGGFAPFIAVSLSTSAGGDPWPVALYVITLATITFVAGWFAPETSQRRLSDRAEH</sequence>
<dbReference type="Proteomes" id="UP000246018">
    <property type="component" value="Unassembled WGS sequence"/>
</dbReference>
<dbReference type="GO" id="GO:0005886">
    <property type="term" value="C:plasma membrane"/>
    <property type="evidence" value="ECO:0007669"/>
    <property type="project" value="UniProtKB-SubCell"/>
</dbReference>
<dbReference type="InterPro" id="IPR005829">
    <property type="entry name" value="Sugar_transporter_CS"/>
</dbReference>
<comment type="function">
    <text evidence="9">May be a proton symporter involved in the uptake of osmolytes such as proline and glycine betaine.</text>
</comment>
<dbReference type="SUPFAM" id="SSF103473">
    <property type="entry name" value="MFS general substrate transporter"/>
    <property type="match status" value="1"/>
</dbReference>
<dbReference type="InterPro" id="IPR020846">
    <property type="entry name" value="MFS_dom"/>
</dbReference>
<dbReference type="FunFam" id="1.20.1250.20:FF:000001">
    <property type="entry name" value="Dicarboxylate MFS transporter"/>
    <property type="match status" value="1"/>
</dbReference>
<dbReference type="AlphaFoldDB" id="A0A2T8F4J9"/>
<keyword evidence="4" id="KW-1003">Cell membrane</keyword>
<feature type="transmembrane region" description="Helical" evidence="11">
    <location>
        <begin position="64"/>
        <end position="88"/>
    </location>
</feature>
<feature type="transmembrane region" description="Helical" evidence="11">
    <location>
        <begin position="348"/>
        <end position="372"/>
    </location>
</feature>
<dbReference type="Pfam" id="PF07690">
    <property type="entry name" value="MFS_1"/>
    <property type="match status" value="1"/>
</dbReference>
<evidence type="ECO:0000256" key="8">
    <source>
        <dbReference type="ARBA" id="ARBA00023136"/>
    </source>
</evidence>
<evidence type="ECO:0000256" key="3">
    <source>
        <dbReference type="ARBA" id="ARBA00022448"/>
    </source>
</evidence>
<feature type="transmembrane region" description="Helical" evidence="11">
    <location>
        <begin position="292"/>
        <end position="311"/>
    </location>
</feature>
<evidence type="ECO:0000256" key="2">
    <source>
        <dbReference type="ARBA" id="ARBA00008240"/>
    </source>
</evidence>
<dbReference type="EMBL" id="QDGZ01000017">
    <property type="protein sequence ID" value="PVG80636.1"/>
    <property type="molecule type" value="Genomic_DNA"/>
</dbReference>
<dbReference type="RefSeq" id="WP_116574588.1">
    <property type="nucleotide sequence ID" value="NZ_QDGZ01000017.1"/>
</dbReference>
<evidence type="ECO:0000259" key="12">
    <source>
        <dbReference type="PROSITE" id="PS50850"/>
    </source>
</evidence>
<keyword evidence="14" id="KW-1185">Reference proteome</keyword>
<feature type="transmembrane region" description="Helical" evidence="11">
    <location>
        <begin position="323"/>
        <end position="342"/>
    </location>
</feature>
<dbReference type="OrthoDB" id="9066401at2"/>
<proteinExistence type="inferred from homology"/>
<dbReference type="Pfam" id="PF00083">
    <property type="entry name" value="Sugar_tr"/>
    <property type="match status" value="1"/>
</dbReference>
<keyword evidence="8 11" id="KW-0472">Membrane</keyword>
<keyword evidence="3" id="KW-0813">Transport</keyword>
<feature type="transmembrane region" description="Helical" evidence="11">
    <location>
        <begin position="200"/>
        <end position="221"/>
    </location>
</feature>
<feature type="transmembrane region" description="Helical" evidence="11">
    <location>
        <begin position="392"/>
        <end position="413"/>
    </location>
</feature>
<dbReference type="InterPro" id="IPR011701">
    <property type="entry name" value="MFS"/>
</dbReference>
<feature type="transmembrane region" description="Helical" evidence="11">
    <location>
        <begin position="100"/>
        <end position="118"/>
    </location>
</feature>
<reference evidence="13 14" key="1">
    <citation type="submission" date="2018-04" db="EMBL/GenBank/DDBJ databases">
        <title>Genome of Nocardioides gansuensis WSJ-1.</title>
        <authorList>
            <person name="Wu S."/>
            <person name="Wang G."/>
        </authorList>
    </citation>
    <scope>NUCLEOTIDE SEQUENCE [LARGE SCALE GENOMIC DNA]</scope>
    <source>
        <strain evidence="13 14">WSJ-1</strain>
    </source>
</reference>
<evidence type="ECO:0000256" key="10">
    <source>
        <dbReference type="ARBA" id="ARBA00039918"/>
    </source>
</evidence>
<dbReference type="GO" id="GO:0015293">
    <property type="term" value="F:symporter activity"/>
    <property type="evidence" value="ECO:0007669"/>
    <property type="project" value="UniProtKB-KW"/>
</dbReference>
<evidence type="ECO:0000313" key="14">
    <source>
        <dbReference type="Proteomes" id="UP000246018"/>
    </source>
</evidence>
<comment type="similarity">
    <text evidence="2">Belongs to the major facilitator superfamily. Metabolite:H+ Symporter (MHS) family (TC 2.A.1.6) family.</text>
</comment>
<dbReference type="PROSITE" id="PS00216">
    <property type="entry name" value="SUGAR_TRANSPORT_1"/>
    <property type="match status" value="1"/>
</dbReference>
<evidence type="ECO:0000256" key="4">
    <source>
        <dbReference type="ARBA" id="ARBA00022475"/>
    </source>
</evidence>
<evidence type="ECO:0000256" key="9">
    <source>
        <dbReference type="ARBA" id="ARBA00037295"/>
    </source>
</evidence>
<dbReference type="InterPro" id="IPR005828">
    <property type="entry name" value="MFS_sugar_transport-like"/>
</dbReference>
<dbReference type="InterPro" id="IPR036259">
    <property type="entry name" value="MFS_trans_sf"/>
</dbReference>
<evidence type="ECO:0000256" key="5">
    <source>
        <dbReference type="ARBA" id="ARBA00022692"/>
    </source>
</evidence>
<protein>
    <recommendedName>
        <fullName evidence="10">Putative proline/betaine transporter</fullName>
    </recommendedName>
</protein>
<feature type="domain" description="Major facilitator superfamily (MFS) profile" evidence="12">
    <location>
        <begin position="27"/>
        <end position="442"/>
    </location>
</feature>
<feature type="transmembrane region" description="Helical" evidence="11">
    <location>
        <begin position="165"/>
        <end position="188"/>
    </location>
</feature>
<dbReference type="Gene3D" id="1.20.1250.20">
    <property type="entry name" value="MFS general substrate transporter like domains"/>
    <property type="match status" value="1"/>
</dbReference>
<keyword evidence="6" id="KW-0769">Symport</keyword>
<accession>A0A2T8F4J9</accession>
<dbReference type="PANTHER" id="PTHR43045:SF1">
    <property type="entry name" value="SHIKIMATE TRANSPORTER"/>
    <property type="match status" value="1"/>
</dbReference>
<comment type="caution">
    <text evidence="13">The sequence shown here is derived from an EMBL/GenBank/DDBJ whole genome shotgun (WGS) entry which is preliminary data.</text>
</comment>
<evidence type="ECO:0000256" key="7">
    <source>
        <dbReference type="ARBA" id="ARBA00022989"/>
    </source>
</evidence>
<evidence type="ECO:0000256" key="11">
    <source>
        <dbReference type="SAM" id="Phobius"/>
    </source>
</evidence>
<keyword evidence="7 11" id="KW-1133">Transmembrane helix</keyword>
<dbReference type="PROSITE" id="PS00217">
    <property type="entry name" value="SUGAR_TRANSPORT_2"/>
    <property type="match status" value="1"/>
</dbReference>
<feature type="transmembrane region" description="Helical" evidence="11">
    <location>
        <begin position="124"/>
        <end position="144"/>
    </location>
</feature>
<dbReference type="PROSITE" id="PS50850">
    <property type="entry name" value="MFS"/>
    <property type="match status" value="1"/>
</dbReference>
<organism evidence="13 14">
    <name type="scientific">Nocardioides gansuensis</name>
    <dbReference type="NCBI Taxonomy" id="2138300"/>
    <lineage>
        <taxon>Bacteria</taxon>
        <taxon>Bacillati</taxon>
        <taxon>Actinomycetota</taxon>
        <taxon>Actinomycetes</taxon>
        <taxon>Propionibacteriales</taxon>
        <taxon>Nocardioidaceae</taxon>
        <taxon>Nocardioides</taxon>
    </lineage>
</organism>
<evidence type="ECO:0000256" key="1">
    <source>
        <dbReference type="ARBA" id="ARBA00004651"/>
    </source>
</evidence>
<comment type="subcellular location">
    <subcellularLocation>
        <location evidence="1">Cell membrane</location>
        <topology evidence="1">Multi-pass membrane protein</topology>
    </subcellularLocation>
</comment>